<reference evidence="9" key="2">
    <citation type="submission" date="2021-01" db="EMBL/GenBank/DDBJ databases">
        <authorList>
            <person name="Schikora-Tamarit M.A."/>
        </authorList>
    </citation>
    <scope>NUCLEOTIDE SEQUENCE</scope>
    <source>
        <strain evidence="9">CBS2887</strain>
    </source>
</reference>
<feature type="compositionally biased region" description="Basic and acidic residues" evidence="7">
    <location>
        <begin position="454"/>
        <end position="472"/>
    </location>
</feature>
<dbReference type="InterPro" id="IPR020472">
    <property type="entry name" value="WD40_PAC1"/>
</dbReference>
<dbReference type="InterPro" id="IPR001680">
    <property type="entry name" value="WD40_rpt"/>
</dbReference>
<dbReference type="SMART" id="SM00320">
    <property type="entry name" value="WD40"/>
    <property type="match status" value="5"/>
</dbReference>
<keyword evidence="5" id="KW-0539">Nucleus</keyword>
<evidence type="ECO:0000256" key="4">
    <source>
        <dbReference type="ARBA" id="ARBA00022853"/>
    </source>
</evidence>
<evidence type="ECO:0000256" key="6">
    <source>
        <dbReference type="PROSITE-ProRule" id="PRU00221"/>
    </source>
</evidence>
<dbReference type="PROSITE" id="PS00678">
    <property type="entry name" value="WD_REPEATS_1"/>
    <property type="match status" value="2"/>
</dbReference>
<evidence type="ECO:0000256" key="2">
    <source>
        <dbReference type="ARBA" id="ARBA00022574"/>
    </source>
</evidence>
<dbReference type="InterPro" id="IPR036322">
    <property type="entry name" value="WD40_repeat_dom_sf"/>
</dbReference>
<evidence type="ECO:0000259" key="8">
    <source>
        <dbReference type="Pfam" id="PF12265"/>
    </source>
</evidence>
<reference evidence="9" key="1">
    <citation type="journal article" date="2021" name="Open Biol.">
        <title>Shared evolutionary footprints suggest mitochondrial oxidative damage underlies multiple complex I losses in fungi.</title>
        <authorList>
            <person name="Schikora-Tamarit M.A."/>
            <person name="Marcet-Houben M."/>
            <person name="Nosek J."/>
            <person name="Gabaldon T."/>
        </authorList>
    </citation>
    <scope>NUCLEOTIDE SEQUENCE</scope>
    <source>
        <strain evidence="9">CBS2887</strain>
    </source>
</reference>
<dbReference type="InterPro" id="IPR022052">
    <property type="entry name" value="Histone-bd_RBBP4-like_N"/>
</dbReference>
<dbReference type="GO" id="GO:0006325">
    <property type="term" value="P:chromatin organization"/>
    <property type="evidence" value="ECO:0007669"/>
    <property type="project" value="UniProtKB-KW"/>
</dbReference>
<feature type="repeat" description="WD" evidence="6">
    <location>
        <begin position="320"/>
        <end position="354"/>
    </location>
</feature>
<dbReference type="InterPro" id="IPR050459">
    <property type="entry name" value="WD_repeat_RBAP46/RBAP48/MSI1"/>
</dbReference>
<dbReference type="AlphaFoldDB" id="A0A9P8QCW3"/>
<feature type="region of interest" description="Disordered" evidence="7">
    <location>
        <begin position="420"/>
        <end position="472"/>
    </location>
</feature>
<dbReference type="PROSITE" id="PS50294">
    <property type="entry name" value="WD_REPEATS_REGION"/>
    <property type="match status" value="3"/>
</dbReference>
<organism evidence="9 10">
    <name type="scientific">Wickerhamomyces pijperi</name>
    <name type="common">Yeast</name>
    <name type="synonym">Pichia pijperi</name>
    <dbReference type="NCBI Taxonomy" id="599730"/>
    <lineage>
        <taxon>Eukaryota</taxon>
        <taxon>Fungi</taxon>
        <taxon>Dikarya</taxon>
        <taxon>Ascomycota</taxon>
        <taxon>Saccharomycotina</taxon>
        <taxon>Saccharomycetes</taxon>
        <taxon>Phaffomycetales</taxon>
        <taxon>Wickerhamomycetaceae</taxon>
        <taxon>Wickerhamomyces</taxon>
    </lineage>
</organism>
<dbReference type="InterPro" id="IPR019775">
    <property type="entry name" value="WD40_repeat_CS"/>
</dbReference>
<keyword evidence="4" id="KW-0156">Chromatin regulator</keyword>
<accession>A0A9P8QCW3</accession>
<evidence type="ECO:0000256" key="7">
    <source>
        <dbReference type="SAM" id="MobiDB-lite"/>
    </source>
</evidence>
<comment type="subcellular location">
    <subcellularLocation>
        <location evidence="1">Nucleus</location>
    </subcellularLocation>
</comment>
<dbReference type="Gene3D" id="2.130.10.10">
    <property type="entry name" value="YVTN repeat-like/Quinoprotein amine dehydrogenase"/>
    <property type="match status" value="1"/>
</dbReference>
<dbReference type="EMBL" id="JAEUBG010000470">
    <property type="protein sequence ID" value="KAH3688183.1"/>
    <property type="molecule type" value="Genomic_DNA"/>
</dbReference>
<evidence type="ECO:0000256" key="1">
    <source>
        <dbReference type="ARBA" id="ARBA00004123"/>
    </source>
</evidence>
<proteinExistence type="predicted"/>
<name>A0A9P8QCW3_WICPI</name>
<feature type="domain" description="Histone-binding protein RBBP4-like N-terminal" evidence="8">
    <location>
        <begin position="43"/>
        <end position="96"/>
    </location>
</feature>
<feature type="compositionally biased region" description="Basic and acidic residues" evidence="7">
    <location>
        <begin position="435"/>
        <end position="445"/>
    </location>
</feature>
<dbReference type="OrthoDB" id="427795at2759"/>
<gene>
    <name evidence="9" type="ORF">WICPIJ_000825</name>
</gene>
<dbReference type="PROSITE" id="PS50082">
    <property type="entry name" value="WD_REPEATS_2"/>
    <property type="match status" value="3"/>
</dbReference>
<dbReference type="PRINTS" id="PR00320">
    <property type="entry name" value="GPROTEINBRPT"/>
</dbReference>
<dbReference type="SUPFAM" id="SSF50978">
    <property type="entry name" value="WD40 repeat-like"/>
    <property type="match status" value="1"/>
</dbReference>
<keyword evidence="10" id="KW-1185">Reference proteome</keyword>
<evidence type="ECO:0000256" key="5">
    <source>
        <dbReference type="ARBA" id="ARBA00023242"/>
    </source>
</evidence>
<evidence type="ECO:0000313" key="10">
    <source>
        <dbReference type="Proteomes" id="UP000774326"/>
    </source>
</evidence>
<feature type="repeat" description="WD" evidence="6">
    <location>
        <begin position="276"/>
        <end position="318"/>
    </location>
</feature>
<sequence length="472" mass="52227">MSESRFTPLTTESTPVATLSAASKLPDAYPENQYIQKEKLQNEEFKIWKKTVPLLYETIHTYVLEAPSLTVESLPGIELSSDKTVAASSFLTGTYFGAQGGANQTEFLKLNVIKLPSTLTTDVVDSIPIEEGQADTSKCSETQKWSFTSEVNKARYNPLTKQIATFMGGSGLINILSRDSQIPLKTLSNHTKEGSAMEWSHDGKYLLTGAQDGLVCLWDVTKDSPLSETFFNHTSIVNDVAWNYGVPSLFGSVSDDTSVLFHDYRADPKSPIHSIMSAHTDSVTAIDFNPSIQNNFVTGGADNIINVWDLRNTTAPIRSLYGHHGGVTQLRFNPDDCTFLASSANDKRIHIWDLTKIDQSYGKEDSVKDGSDDPALKFVHGGHAGRVLEFDWVKGVKSTLISVSDDKLLEVWKPTLLIESIDEDEEEEEEEDVEMKDVAEDKQVAEQEPTTETAEVKIDEAATKEEDRVLSN</sequence>
<feature type="repeat" description="WD" evidence="6">
    <location>
        <begin position="187"/>
        <end position="228"/>
    </location>
</feature>
<comment type="caution">
    <text evidence="9">The sequence shown here is derived from an EMBL/GenBank/DDBJ whole genome shotgun (WGS) entry which is preliminary data.</text>
</comment>
<dbReference type="Proteomes" id="UP000774326">
    <property type="component" value="Unassembled WGS sequence"/>
</dbReference>
<evidence type="ECO:0000256" key="3">
    <source>
        <dbReference type="ARBA" id="ARBA00022737"/>
    </source>
</evidence>
<keyword evidence="2 6" id="KW-0853">WD repeat</keyword>
<dbReference type="InterPro" id="IPR015943">
    <property type="entry name" value="WD40/YVTN_repeat-like_dom_sf"/>
</dbReference>
<feature type="compositionally biased region" description="Acidic residues" evidence="7">
    <location>
        <begin position="420"/>
        <end position="434"/>
    </location>
</feature>
<dbReference type="Pfam" id="PF00400">
    <property type="entry name" value="WD40"/>
    <property type="match status" value="3"/>
</dbReference>
<dbReference type="PANTHER" id="PTHR22850">
    <property type="entry name" value="WD40 REPEAT FAMILY"/>
    <property type="match status" value="1"/>
</dbReference>
<keyword evidence="3" id="KW-0677">Repeat</keyword>
<dbReference type="Pfam" id="PF12265">
    <property type="entry name" value="CAF1C_H4-bd"/>
    <property type="match status" value="1"/>
</dbReference>
<evidence type="ECO:0000313" key="9">
    <source>
        <dbReference type="EMBL" id="KAH3688183.1"/>
    </source>
</evidence>
<dbReference type="GO" id="GO:0005634">
    <property type="term" value="C:nucleus"/>
    <property type="evidence" value="ECO:0007669"/>
    <property type="project" value="UniProtKB-SubCell"/>
</dbReference>
<protein>
    <recommendedName>
        <fullName evidence="8">Histone-binding protein RBBP4-like N-terminal domain-containing protein</fullName>
    </recommendedName>
</protein>